<feature type="transmembrane region" description="Helical" evidence="1">
    <location>
        <begin position="361"/>
        <end position="381"/>
    </location>
</feature>
<comment type="caution">
    <text evidence="3">The sequence shown here is derived from an EMBL/GenBank/DDBJ whole genome shotgun (WGS) entry which is preliminary data.</text>
</comment>
<feature type="transmembrane region" description="Helical" evidence="1">
    <location>
        <begin position="240"/>
        <end position="260"/>
    </location>
</feature>
<gene>
    <name evidence="3" type="ORF">F3N42_09870</name>
</gene>
<dbReference type="PANTHER" id="PTHR23028">
    <property type="entry name" value="ACETYLTRANSFERASE"/>
    <property type="match status" value="1"/>
</dbReference>
<keyword evidence="1" id="KW-1133">Transmembrane helix</keyword>
<accession>A0A5N0T991</accession>
<keyword evidence="4" id="KW-1185">Reference proteome</keyword>
<feature type="transmembrane region" description="Helical" evidence="1">
    <location>
        <begin position="153"/>
        <end position="172"/>
    </location>
</feature>
<reference evidence="3 4" key="1">
    <citation type="submission" date="2019-09" db="EMBL/GenBank/DDBJ databases">
        <title>Wenzhouxiangella sp. Genome sequencing and assembly.</title>
        <authorList>
            <person name="Zhang R."/>
        </authorList>
    </citation>
    <scope>NUCLEOTIDE SEQUENCE [LARGE SCALE GENOMIC DNA]</scope>
    <source>
        <strain evidence="3 4">W260</strain>
    </source>
</reference>
<evidence type="ECO:0000259" key="2">
    <source>
        <dbReference type="Pfam" id="PF01757"/>
    </source>
</evidence>
<keyword evidence="1" id="KW-0812">Transmembrane</keyword>
<dbReference type="Pfam" id="PF01757">
    <property type="entry name" value="Acyl_transf_3"/>
    <property type="match status" value="1"/>
</dbReference>
<dbReference type="EMBL" id="VYXP01000005">
    <property type="protein sequence ID" value="KAA9131613.1"/>
    <property type="molecule type" value="Genomic_DNA"/>
</dbReference>
<dbReference type="GO" id="GO:0016747">
    <property type="term" value="F:acyltransferase activity, transferring groups other than amino-acyl groups"/>
    <property type="evidence" value="ECO:0007669"/>
    <property type="project" value="InterPro"/>
</dbReference>
<dbReference type="InterPro" id="IPR050879">
    <property type="entry name" value="Acyltransferase_3"/>
</dbReference>
<organism evidence="3 4">
    <name type="scientific">Marinihelvus fidelis</name>
    <dbReference type="NCBI Taxonomy" id="2613842"/>
    <lineage>
        <taxon>Bacteria</taxon>
        <taxon>Pseudomonadati</taxon>
        <taxon>Pseudomonadota</taxon>
        <taxon>Gammaproteobacteria</taxon>
        <taxon>Chromatiales</taxon>
        <taxon>Wenzhouxiangellaceae</taxon>
        <taxon>Marinihelvus</taxon>
    </lineage>
</organism>
<evidence type="ECO:0000313" key="3">
    <source>
        <dbReference type="EMBL" id="KAA9131613.1"/>
    </source>
</evidence>
<dbReference type="GO" id="GO:0016020">
    <property type="term" value="C:membrane"/>
    <property type="evidence" value="ECO:0007669"/>
    <property type="project" value="TreeGrafter"/>
</dbReference>
<evidence type="ECO:0000256" key="1">
    <source>
        <dbReference type="SAM" id="Phobius"/>
    </source>
</evidence>
<proteinExistence type="predicted"/>
<dbReference type="AlphaFoldDB" id="A0A5N0T991"/>
<dbReference type="GO" id="GO:0009103">
    <property type="term" value="P:lipopolysaccharide biosynthetic process"/>
    <property type="evidence" value="ECO:0007669"/>
    <property type="project" value="TreeGrafter"/>
</dbReference>
<feature type="transmembrane region" description="Helical" evidence="1">
    <location>
        <begin position="179"/>
        <end position="199"/>
    </location>
</feature>
<feature type="transmembrane region" description="Helical" evidence="1">
    <location>
        <begin position="205"/>
        <end position="228"/>
    </location>
</feature>
<keyword evidence="1" id="KW-0472">Membrane</keyword>
<dbReference type="InterPro" id="IPR002656">
    <property type="entry name" value="Acyl_transf_3_dom"/>
</dbReference>
<keyword evidence="3" id="KW-0012">Acyltransferase</keyword>
<protein>
    <submittedName>
        <fullName evidence="3">Acyltransferase</fullName>
    </submittedName>
</protein>
<feature type="transmembrane region" description="Helical" evidence="1">
    <location>
        <begin position="331"/>
        <end position="349"/>
    </location>
</feature>
<sequence length="655" mass="73807">MRARSIHVVSRLRYRPELDGLRALAVLPVLLYHARLPLGDGFLFKGGYLGVDVFFVISGYLITALIWKEWSETGAFSYRRFYERRVRRLLPILFLVVLATLVAGWKILMPAQMIDFTRSALASLGFVSNVYWWSTLFDYGATSSLIKPLVHTWSLAVEEQFYLVFPALFLLLLRRGSRFTALALAALVVAGLLAGQAMTWLSRDWAFFMLPARAWELGAGAVLAMVQARGTALPAERRGAGLLAATGVALIILAYVFLPYGRSHPGFPTVVPVVGTLLFIAFAGPGNWVGRLASWGPVAGIGLVSYSLYIWHYPIFALFRLQPGHMNPKDWVWPFALTFVLSIAGYFLVEKPCRDASRVRLRTIVAGLVLVLGIMVAVFVASNVTRGLPQRLPELVALYGKNQMDNELLRDDSWAILDDMAAEHGYGPVHQFRPTAFESEHLWFSNGAGVTRVLVVGNSHAKDVFNALWLNRERFPGMEFARYAMANASPEALAALDQSANFQLADVIIYSIRKKNTRFQPYLKFKQLTDRRGKQFLVTTTAEEFRPHQGMPLFDGMLRSGMDMSPGNVNRRFWARREQAPRKVNASLRQFARQHDIDLLDKTEYVCNRKAKTCDGVTPEGYKTFYDYGHYTIEGATYFGERIAELGWLDEVREE</sequence>
<feature type="transmembrane region" description="Helical" evidence="1">
    <location>
        <begin position="292"/>
        <end position="311"/>
    </location>
</feature>
<dbReference type="Proteomes" id="UP000325372">
    <property type="component" value="Unassembled WGS sequence"/>
</dbReference>
<feature type="transmembrane region" description="Helical" evidence="1">
    <location>
        <begin position="20"/>
        <end position="36"/>
    </location>
</feature>
<feature type="transmembrane region" description="Helical" evidence="1">
    <location>
        <begin position="48"/>
        <end position="67"/>
    </location>
</feature>
<evidence type="ECO:0000313" key="4">
    <source>
        <dbReference type="Proteomes" id="UP000325372"/>
    </source>
</evidence>
<feature type="domain" description="Acyltransferase 3" evidence="2">
    <location>
        <begin position="17"/>
        <end position="349"/>
    </location>
</feature>
<feature type="transmembrane region" description="Helical" evidence="1">
    <location>
        <begin position="266"/>
        <end position="285"/>
    </location>
</feature>
<dbReference type="PANTHER" id="PTHR23028:SF53">
    <property type="entry name" value="ACYL_TRANSF_3 DOMAIN-CONTAINING PROTEIN"/>
    <property type="match status" value="1"/>
</dbReference>
<keyword evidence="3" id="KW-0808">Transferase</keyword>
<feature type="transmembrane region" description="Helical" evidence="1">
    <location>
        <begin position="88"/>
        <end position="108"/>
    </location>
</feature>
<name>A0A5N0T991_9GAMM</name>